<evidence type="ECO:0000256" key="1">
    <source>
        <dbReference type="ARBA" id="ARBA00004141"/>
    </source>
</evidence>
<dbReference type="SUPFAM" id="SSF46565">
    <property type="entry name" value="Chaperone J-domain"/>
    <property type="match status" value="1"/>
</dbReference>
<dbReference type="OrthoDB" id="550424at2759"/>
<organism evidence="15 16">
    <name type="scientific">Apolygus lucorum</name>
    <name type="common">Small green plant bug</name>
    <name type="synonym">Lygocoris lucorum</name>
    <dbReference type="NCBI Taxonomy" id="248454"/>
    <lineage>
        <taxon>Eukaryota</taxon>
        <taxon>Metazoa</taxon>
        <taxon>Ecdysozoa</taxon>
        <taxon>Arthropoda</taxon>
        <taxon>Hexapoda</taxon>
        <taxon>Insecta</taxon>
        <taxon>Pterygota</taxon>
        <taxon>Neoptera</taxon>
        <taxon>Paraneoptera</taxon>
        <taxon>Hemiptera</taxon>
        <taxon>Heteroptera</taxon>
        <taxon>Panheteroptera</taxon>
        <taxon>Cimicomorpha</taxon>
        <taxon>Miridae</taxon>
        <taxon>Mirini</taxon>
        <taxon>Apolygus</taxon>
    </lineage>
</organism>
<dbReference type="GO" id="GO:0030544">
    <property type="term" value="F:Hsp70 protein binding"/>
    <property type="evidence" value="ECO:0007669"/>
    <property type="project" value="InterPro"/>
</dbReference>
<evidence type="ECO:0000256" key="8">
    <source>
        <dbReference type="ARBA" id="ARBA00022833"/>
    </source>
</evidence>
<gene>
    <name evidence="15" type="ORF">GE061_009370</name>
</gene>
<evidence type="ECO:0000259" key="13">
    <source>
        <dbReference type="PROSITE" id="PS50076"/>
    </source>
</evidence>
<dbReference type="FunFam" id="2.10.230.10:FF:000001">
    <property type="entry name" value="DnaJ subfamily A member 2"/>
    <property type="match status" value="1"/>
</dbReference>
<dbReference type="Gene3D" id="2.10.230.10">
    <property type="entry name" value="Heat shock protein DnaJ, cysteine-rich domain"/>
    <property type="match status" value="1"/>
</dbReference>
<name>A0A8S9Y0B2_APOLU</name>
<dbReference type="EMBL" id="WIXP02000002">
    <property type="protein sequence ID" value="KAF6214627.1"/>
    <property type="molecule type" value="Genomic_DNA"/>
</dbReference>
<dbReference type="InterPro" id="IPR044713">
    <property type="entry name" value="DNJA1/2-like"/>
</dbReference>
<dbReference type="GO" id="GO:0051082">
    <property type="term" value="F:unfolded protein binding"/>
    <property type="evidence" value="ECO:0007669"/>
    <property type="project" value="InterPro"/>
</dbReference>
<dbReference type="Gene3D" id="2.60.260.20">
    <property type="entry name" value="Urease metallochaperone UreE, N-terminal domain"/>
    <property type="match status" value="2"/>
</dbReference>
<dbReference type="GO" id="GO:0016020">
    <property type="term" value="C:membrane"/>
    <property type="evidence" value="ECO:0007669"/>
    <property type="project" value="UniProtKB-SubCell"/>
</dbReference>
<keyword evidence="5 11" id="KW-0479">Metal-binding</keyword>
<dbReference type="Gene3D" id="1.10.287.110">
    <property type="entry name" value="DnaJ domain"/>
    <property type="match status" value="1"/>
</dbReference>
<evidence type="ECO:0000256" key="12">
    <source>
        <dbReference type="SAM" id="Phobius"/>
    </source>
</evidence>
<keyword evidence="3" id="KW-0813">Transport</keyword>
<dbReference type="GO" id="GO:0006457">
    <property type="term" value="P:protein folding"/>
    <property type="evidence" value="ECO:0007669"/>
    <property type="project" value="InterPro"/>
</dbReference>
<dbReference type="PRINTS" id="PR00625">
    <property type="entry name" value="JDOMAIN"/>
</dbReference>
<feature type="zinc finger region" description="CR-type" evidence="11">
    <location>
        <begin position="337"/>
        <end position="421"/>
    </location>
</feature>
<dbReference type="Pfam" id="PF00684">
    <property type="entry name" value="DnaJ_CXXCXGXG"/>
    <property type="match status" value="1"/>
</dbReference>
<keyword evidence="4 12" id="KW-0812">Transmembrane</keyword>
<feature type="domain" description="CR-type" evidence="14">
    <location>
        <begin position="337"/>
        <end position="421"/>
    </location>
</feature>
<feature type="transmembrane region" description="Helical" evidence="12">
    <location>
        <begin position="20"/>
        <end position="40"/>
    </location>
</feature>
<dbReference type="PROSITE" id="PS51188">
    <property type="entry name" value="ZF_CR"/>
    <property type="match status" value="1"/>
</dbReference>
<evidence type="ECO:0000256" key="7">
    <source>
        <dbReference type="ARBA" id="ARBA00022771"/>
    </source>
</evidence>
<protein>
    <recommendedName>
        <fullName evidence="17">J domain-containing protein</fullName>
    </recommendedName>
</protein>
<comment type="caution">
    <text evidence="15">The sequence shown here is derived from an EMBL/GenBank/DDBJ whole genome shotgun (WGS) entry which is preliminary data.</text>
</comment>
<evidence type="ECO:0000256" key="11">
    <source>
        <dbReference type="PROSITE-ProRule" id="PRU00546"/>
    </source>
</evidence>
<evidence type="ECO:0000256" key="5">
    <source>
        <dbReference type="ARBA" id="ARBA00022723"/>
    </source>
</evidence>
<keyword evidence="6" id="KW-0677">Repeat</keyword>
<feature type="transmembrane region" description="Helical" evidence="12">
    <location>
        <begin position="175"/>
        <end position="197"/>
    </location>
</feature>
<dbReference type="InterPro" id="IPR002939">
    <property type="entry name" value="DnaJ_C"/>
</dbReference>
<keyword evidence="8 11" id="KW-0862">Zinc</keyword>
<dbReference type="InterPro" id="IPR008971">
    <property type="entry name" value="HSP40/DnaJ_pept-bd"/>
</dbReference>
<evidence type="ECO:0000256" key="2">
    <source>
        <dbReference type="ARBA" id="ARBA00010694"/>
    </source>
</evidence>
<dbReference type="SUPFAM" id="SSF49493">
    <property type="entry name" value="HSP40/DnaJ peptide-binding domain"/>
    <property type="match status" value="2"/>
</dbReference>
<dbReference type="SMART" id="SM00271">
    <property type="entry name" value="DnaJ"/>
    <property type="match status" value="1"/>
</dbReference>
<dbReference type="GO" id="GO:0055085">
    <property type="term" value="P:transmembrane transport"/>
    <property type="evidence" value="ECO:0007669"/>
    <property type="project" value="InterPro"/>
</dbReference>
<dbReference type="PANTHER" id="PTHR43888">
    <property type="entry name" value="DNAJ-LIKE-2, ISOFORM A-RELATED"/>
    <property type="match status" value="1"/>
</dbReference>
<accession>A0A8S9Y0B2</accession>
<dbReference type="Proteomes" id="UP000466442">
    <property type="component" value="Unassembled WGS sequence"/>
</dbReference>
<dbReference type="CDD" id="cd06257">
    <property type="entry name" value="DnaJ"/>
    <property type="match status" value="1"/>
</dbReference>
<dbReference type="FunFam" id="2.60.260.20:FF:000003">
    <property type="entry name" value="DnaJ subfamily A member 2"/>
    <property type="match status" value="1"/>
</dbReference>
<feature type="transmembrane region" description="Helical" evidence="12">
    <location>
        <begin position="140"/>
        <end position="163"/>
    </location>
</feature>
<dbReference type="AlphaFoldDB" id="A0A8S9Y0B2"/>
<dbReference type="GO" id="GO:0008270">
    <property type="term" value="F:zinc ion binding"/>
    <property type="evidence" value="ECO:0007669"/>
    <property type="project" value="UniProtKB-KW"/>
</dbReference>
<dbReference type="SUPFAM" id="SSF57938">
    <property type="entry name" value="DnaJ/Hsp40 cysteine-rich domain"/>
    <property type="match status" value="1"/>
</dbReference>
<evidence type="ECO:0008006" key="17">
    <source>
        <dbReference type="Google" id="ProtNLM"/>
    </source>
</evidence>
<feature type="transmembrane region" description="Helical" evidence="12">
    <location>
        <begin position="110"/>
        <end position="128"/>
    </location>
</feature>
<evidence type="ECO:0000313" key="15">
    <source>
        <dbReference type="EMBL" id="KAF6214627.1"/>
    </source>
</evidence>
<evidence type="ECO:0000256" key="6">
    <source>
        <dbReference type="ARBA" id="ARBA00022737"/>
    </source>
</evidence>
<keyword evidence="9 12" id="KW-1133">Transmembrane helix</keyword>
<dbReference type="CDD" id="cd10747">
    <property type="entry name" value="DnaJ_C"/>
    <property type="match status" value="1"/>
</dbReference>
<evidence type="ECO:0000256" key="10">
    <source>
        <dbReference type="ARBA" id="ARBA00023136"/>
    </source>
</evidence>
<dbReference type="InterPro" id="IPR036410">
    <property type="entry name" value="HSP_DnaJ_Cys-rich_dom_sf"/>
</dbReference>
<dbReference type="InterPro" id="IPR001305">
    <property type="entry name" value="HSP_DnaJ_Cys-rich_dom"/>
</dbReference>
<dbReference type="Pfam" id="PF08449">
    <property type="entry name" value="UAA"/>
    <property type="match status" value="1"/>
</dbReference>
<dbReference type="InterPro" id="IPR013657">
    <property type="entry name" value="SCL35B1-4/HUT1"/>
</dbReference>
<dbReference type="PROSITE" id="PS00636">
    <property type="entry name" value="DNAJ_1"/>
    <property type="match status" value="1"/>
</dbReference>
<dbReference type="InterPro" id="IPR018253">
    <property type="entry name" value="DnaJ_domain_CS"/>
</dbReference>
<evidence type="ECO:0000256" key="9">
    <source>
        <dbReference type="ARBA" id="ARBA00022989"/>
    </source>
</evidence>
<proteinExistence type="inferred from homology"/>
<dbReference type="PROSITE" id="PS50076">
    <property type="entry name" value="DNAJ_2"/>
    <property type="match status" value="1"/>
</dbReference>
<evidence type="ECO:0000256" key="4">
    <source>
        <dbReference type="ARBA" id="ARBA00022692"/>
    </source>
</evidence>
<dbReference type="InterPro" id="IPR001623">
    <property type="entry name" value="DnaJ_domain"/>
</dbReference>
<comment type="subcellular location">
    <subcellularLocation>
        <location evidence="1">Membrane</location>
        <topology evidence="1">Multi-pass membrane protein</topology>
    </subcellularLocation>
</comment>
<reference evidence="15" key="1">
    <citation type="journal article" date="2021" name="Mol. Ecol. Resour.">
        <title>Apolygus lucorum genome provides insights into omnivorousness and mesophyll feeding.</title>
        <authorList>
            <person name="Liu Y."/>
            <person name="Liu H."/>
            <person name="Wang H."/>
            <person name="Huang T."/>
            <person name="Liu B."/>
            <person name="Yang B."/>
            <person name="Yin L."/>
            <person name="Li B."/>
            <person name="Zhang Y."/>
            <person name="Zhang S."/>
            <person name="Jiang F."/>
            <person name="Zhang X."/>
            <person name="Ren Y."/>
            <person name="Wang B."/>
            <person name="Wang S."/>
            <person name="Lu Y."/>
            <person name="Wu K."/>
            <person name="Fan W."/>
            <person name="Wang G."/>
        </authorList>
    </citation>
    <scope>NUCLEOTIDE SEQUENCE</scope>
    <source>
        <strain evidence="15">12Hb</strain>
    </source>
</reference>
<feature type="transmembrane region" description="Helical" evidence="12">
    <location>
        <begin position="80"/>
        <end position="98"/>
    </location>
</feature>
<evidence type="ECO:0000313" key="16">
    <source>
        <dbReference type="Proteomes" id="UP000466442"/>
    </source>
</evidence>
<keyword evidence="10 12" id="KW-0472">Membrane</keyword>
<feature type="domain" description="J" evidence="13">
    <location>
        <begin position="221"/>
        <end position="283"/>
    </location>
</feature>
<feature type="transmembrane region" description="Helical" evidence="12">
    <location>
        <begin position="52"/>
        <end position="74"/>
    </location>
</feature>
<evidence type="ECO:0000259" key="14">
    <source>
        <dbReference type="PROSITE" id="PS51188"/>
    </source>
</evidence>
<dbReference type="GO" id="GO:0012505">
    <property type="term" value="C:endomembrane system"/>
    <property type="evidence" value="ECO:0007669"/>
    <property type="project" value="UniProtKB-ARBA"/>
</dbReference>
<dbReference type="Pfam" id="PF01556">
    <property type="entry name" value="DnaJ_C"/>
    <property type="match status" value="1"/>
</dbReference>
<comment type="similarity">
    <text evidence="2">Belongs to the nucleotide-sugar transporter family. SLC35B subfamily.</text>
</comment>
<dbReference type="CDD" id="cd10719">
    <property type="entry name" value="DnaJ_zf"/>
    <property type="match status" value="1"/>
</dbReference>
<evidence type="ECO:0000256" key="3">
    <source>
        <dbReference type="ARBA" id="ARBA00022448"/>
    </source>
</evidence>
<dbReference type="InterPro" id="IPR036869">
    <property type="entry name" value="J_dom_sf"/>
</dbReference>
<keyword evidence="7 11" id="KW-0863">Zinc-finger</keyword>
<keyword evidence="16" id="KW-1185">Reference proteome</keyword>
<sequence length="644" mass="71846">MLNAAFLEMLVKVDPGCGTLVTFAQFLLIALQGFIFTMKFGTAKRHIPIKNYLIIVAMFFMANVCNNYAFLFNISMPLHMTFRSGSLITNMLMSVVIMKRKYSFSKYASVILISLGVFLCTLVTGKEIKSSAAAGAEDSFFWWLLGISVLIFALLVSSLLGIYQEKLFTTYGKHPYEALFYTHALPLPIFLIFYQNLADHMDIALKSDVLRFAGFEFPSLVVYLLGNVATQYLYAEIKKSYRKLAKEFHPDKNPAAGDKFKEISFAYEVLSDPKKRDIYDRHGLEAIQNGMQDGMVPPGDILGHLLGGFFGGGRRGPRKAEETVHHLKVTLEDLYNGKTSKLQLKRCVTCSTCAGKGSMSGLTKPCRGCEGKGYKAMYSQLGARMIQEVRMKCNDCNGEGQVISEKDKCQACFGKKMVNEAKILDVFVEKGMRDGEKITFAGEGDQANADEPGDVIIILQLQPHSKFKREGIDLFMMVEIELTEALCGFSFTIKHLDGRNLVVKCPPGKVISPDAVMGLEDEGMPLLRNPCEHGNLYIKFSVRFPTNNFANEAQLKTMESILPPRLASDVKMDGENVEEVDMHEYEEMKSNSHSGGGVYRGVANSNFINIKLEAERGMNYLSLTSFPCKSSYPALLIITKQKKN</sequence>
<feature type="transmembrane region" description="Helical" evidence="12">
    <location>
        <begin position="217"/>
        <end position="235"/>
    </location>
</feature>